<protein>
    <recommendedName>
        <fullName evidence="8">WRKY domain-containing protein</fullName>
    </recommendedName>
</protein>
<dbReference type="InterPro" id="IPR036576">
    <property type="entry name" value="WRKY_dom_sf"/>
</dbReference>
<feature type="compositionally biased region" description="Basic and acidic residues" evidence="7">
    <location>
        <begin position="1"/>
        <end position="11"/>
    </location>
</feature>
<dbReference type="FunFam" id="2.20.25.80:FF:000006">
    <property type="entry name" value="WRKY transcription factor"/>
    <property type="match status" value="1"/>
</dbReference>
<dbReference type="InterPro" id="IPR044810">
    <property type="entry name" value="WRKY_plant"/>
</dbReference>
<keyword evidence="10" id="KW-1185">Reference proteome</keyword>
<keyword evidence="3" id="KW-0805">Transcription regulation</keyword>
<keyword evidence="6" id="KW-0539">Nucleus</keyword>
<dbReference type="STRING" id="218851.A0A2G5DQS6"/>
<evidence type="ECO:0000259" key="8">
    <source>
        <dbReference type="PROSITE" id="PS50811"/>
    </source>
</evidence>
<dbReference type="EMBL" id="KZ305033">
    <property type="protein sequence ID" value="PIA45849.1"/>
    <property type="molecule type" value="Genomic_DNA"/>
</dbReference>
<proteinExistence type="predicted"/>
<dbReference type="InterPro" id="IPR003657">
    <property type="entry name" value="WRKY_dom"/>
</dbReference>
<evidence type="ECO:0000256" key="3">
    <source>
        <dbReference type="ARBA" id="ARBA00023015"/>
    </source>
</evidence>
<feature type="region of interest" description="Disordered" evidence="7">
    <location>
        <begin position="1"/>
        <end position="28"/>
    </location>
</feature>
<sequence>MEKNQSLKLPKEEEEERENDKVVVEEENKVSEEVSETLVIASNSEELDFKPTIISTSVTSLASSELKIEQFGSSSPKVMECVIAQGQGQMQGQAEYSYSSTKLLPVRIQQSLSSSITPTSLCQSSPPQHQDNNSCTLDVKQQNSSQQILEPAHALVKTPSLDEYNWRKYGQKPVKNNNSSRSYYRCTHVDCHAKKKVERCDQSDRVIEIVYKGGHSHDPPQKIRRTEARICPSTVGAISSPEPGEVSVAIDCPPTNLDSPSTPRRKLKHASPEQKLHSSKDCASNDIVKNEASFDISSAKRRFKGQSVEDSLYKTTVKEPKIVVQASGDVGVSGDGYRWRKYGQKMVKGNSNPRSYYKCTSAGCPVRKHVEKAMDDTTIMISYEGKHDHDMPVPKKNQDLPVAALLSAATSMNNAQLQNCEALISPESSTQVSMDVEREVASEKISELGPEKALESARTLLSIGIELRPC</sequence>
<keyword evidence="5" id="KW-0804">Transcription</keyword>
<comment type="subcellular location">
    <subcellularLocation>
        <location evidence="1">Nucleus</location>
    </subcellularLocation>
</comment>
<evidence type="ECO:0000256" key="1">
    <source>
        <dbReference type="ARBA" id="ARBA00004123"/>
    </source>
</evidence>
<dbReference type="PROSITE" id="PS50811">
    <property type="entry name" value="WRKY"/>
    <property type="match status" value="2"/>
</dbReference>
<evidence type="ECO:0000313" key="10">
    <source>
        <dbReference type="Proteomes" id="UP000230069"/>
    </source>
</evidence>
<feature type="compositionally biased region" description="Basic and acidic residues" evidence="7">
    <location>
        <begin position="270"/>
        <end position="280"/>
    </location>
</feature>
<dbReference type="Proteomes" id="UP000230069">
    <property type="component" value="Unassembled WGS sequence"/>
</dbReference>
<reference evidence="9 10" key="1">
    <citation type="submission" date="2017-09" db="EMBL/GenBank/DDBJ databases">
        <title>WGS assembly of Aquilegia coerulea Goldsmith.</title>
        <authorList>
            <person name="Hodges S."/>
            <person name="Kramer E."/>
            <person name="Nordborg M."/>
            <person name="Tomkins J."/>
            <person name="Borevitz J."/>
            <person name="Derieg N."/>
            <person name="Yan J."/>
            <person name="Mihaltcheva S."/>
            <person name="Hayes R.D."/>
            <person name="Rokhsar D."/>
        </authorList>
    </citation>
    <scope>NUCLEOTIDE SEQUENCE [LARGE SCALE GENOMIC DNA]</scope>
    <source>
        <strain evidence="10">cv. Goldsmith</strain>
    </source>
</reference>
<dbReference type="GO" id="GO:0003700">
    <property type="term" value="F:DNA-binding transcription factor activity"/>
    <property type="evidence" value="ECO:0007669"/>
    <property type="project" value="InterPro"/>
</dbReference>
<evidence type="ECO:0000256" key="5">
    <source>
        <dbReference type="ARBA" id="ARBA00023163"/>
    </source>
</evidence>
<name>A0A2G5DQS6_AQUCA</name>
<dbReference type="InParanoid" id="A0A2G5DQS6"/>
<dbReference type="PANTHER" id="PTHR31221">
    <property type="entry name" value="WRKY TRANSCRIPTION FACTOR PROTEIN 1-RELATED"/>
    <property type="match status" value="1"/>
</dbReference>
<dbReference type="PANTHER" id="PTHR31221:SF322">
    <property type="entry name" value="WRKY TRANSCRIPTION FACTOR 3-RELATED"/>
    <property type="match status" value="1"/>
</dbReference>
<feature type="domain" description="WRKY" evidence="8">
    <location>
        <begin position="162"/>
        <end position="220"/>
    </location>
</feature>
<evidence type="ECO:0000256" key="2">
    <source>
        <dbReference type="ARBA" id="ARBA00022737"/>
    </source>
</evidence>
<dbReference type="Pfam" id="PF03106">
    <property type="entry name" value="WRKY"/>
    <property type="match status" value="2"/>
</dbReference>
<feature type="region of interest" description="Disordered" evidence="7">
    <location>
        <begin position="254"/>
        <end position="280"/>
    </location>
</feature>
<dbReference type="SMART" id="SM00774">
    <property type="entry name" value="WRKY"/>
    <property type="match status" value="2"/>
</dbReference>
<keyword evidence="2" id="KW-0677">Repeat</keyword>
<accession>A0A2G5DQS6</accession>
<feature type="compositionally biased region" description="Basic and acidic residues" evidence="7">
    <location>
        <begin position="18"/>
        <end position="28"/>
    </location>
</feature>
<dbReference type="FunCoup" id="A0A2G5DQS6">
    <property type="interactions" value="831"/>
</dbReference>
<gene>
    <name evidence="9" type="ORF">AQUCO_01600233v1</name>
</gene>
<evidence type="ECO:0000313" key="9">
    <source>
        <dbReference type="EMBL" id="PIA45849.1"/>
    </source>
</evidence>
<dbReference type="OrthoDB" id="764896at2759"/>
<organism evidence="9 10">
    <name type="scientific">Aquilegia coerulea</name>
    <name type="common">Rocky mountain columbine</name>
    <dbReference type="NCBI Taxonomy" id="218851"/>
    <lineage>
        <taxon>Eukaryota</taxon>
        <taxon>Viridiplantae</taxon>
        <taxon>Streptophyta</taxon>
        <taxon>Embryophyta</taxon>
        <taxon>Tracheophyta</taxon>
        <taxon>Spermatophyta</taxon>
        <taxon>Magnoliopsida</taxon>
        <taxon>Ranunculales</taxon>
        <taxon>Ranunculaceae</taxon>
        <taxon>Thalictroideae</taxon>
        <taxon>Aquilegia</taxon>
    </lineage>
</organism>
<dbReference type="AlphaFoldDB" id="A0A2G5DQS6"/>
<dbReference type="GO" id="GO:0005634">
    <property type="term" value="C:nucleus"/>
    <property type="evidence" value="ECO:0007669"/>
    <property type="project" value="UniProtKB-SubCell"/>
</dbReference>
<keyword evidence="4" id="KW-0238">DNA-binding</keyword>
<evidence type="ECO:0000256" key="6">
    <source>
        <dbReference type="ARBA" id="ARBA00023242"/>
    </source>
</evidence>
<dbReference type="SUPFAM" id="SSF118290">
    <property type="entry name" value="WRKY DNA-binding domain"/>
    <property type="match status" value="2"/>
</dbReference>
<feature type="domain" description="WRKY" evidence="8">
    <location>
        <begin position="328"/>
        <end position="392"/>
    </location>
</feature>
<dbReference type="Gene3D" id="2.20.25.80">
    <property type="entry name" value="WRKY domain"/>
    <property type="match status" value="2"/>
</dbReference>
<evidence type="ECO:0000256" key="7">
    <source>
        <dbReference type="SAM" id="MobiDB-lite"/>
    </source>
</evidence>
<dbReference type="GO" id="GO:0043565">
    <property type="term" value="F:sequence-specific DNA binding"/>
    <property type="evidence" value="ECO:0007669"/>
    <property type="project" value="InterPro"/>
</dbReference>
<evidence type="ECO:0000256" key="4">
    <source>
        <dbReference type="ARBA" id="ARBA00023125"/>
    </source>
</evidence>